<organism evidence="2 3">
    <name type="scientific">Piloderma croceum (strain F 1598)</name>
    <dbReference type="NCBI Taxonomy" id="765440"/>
    <lineage>
        <taxon>Eukaryota</taxon>
        <taxon>Fungi</taxon>
        <taxon>Dikarya</taxon>
        <taxon>Basidiomycota</taxon>
        <taxon>Agaricomycotina</taxon>
        <taxon>Agaricomycetes</taxon>
        <taxon>Agaricomycetidae</taxon>
        <taxon>Atheliales</taxon>
        <taxon>Atheliaceae</taxon>
        <taxon>Piloderma</taxon>
    </lineage>
</organism>
<dbReference type="OrthoDB" id="2669721at2759"/>
<accession>A0A0C3EMF1</accession>
<dbReference type="Proteomes" id="UP000054166">
    <property type="component" value="Unassembled WGS sequence"/>
</dbReference>
<evidence type="ECO:0000256" key="1">
    <source>
        <dbReference type="SAM" id="SignalP"/>
    </source>
</evidence>
<sequence length="417" mass="47073">MHLVALNLPDLLLSLWRGTIDCDKTDNHDSWDWAVLKGDVWKTHGAAVAAMTPYLPGSFDRPPRNPAEKINSGFKAWEFLIYVFGLGPGLFYKILPEKYWKNYCKLVFAIRIVHQQEILTADLTQAHPALIEFVTEFEELYYQRRVDRLHFVRPALHSTLHLASEVPRVGPGLCGSQWTVERTIGNLGEEIRQPSNPYANLSQRGLRRCQINALKAMLPKLEPNNGGLPRGARDIGNGYVLLRAKEDTARPVRQCEVAAFRAHLGEEGQNMPDNWCPCVRRWARLRLPNGQTARSGWKEDLKPLEKVRMARNVKLELNGKLEFAEVRFYLCLDEENTVALVSMYSPPDLALLEASHYTLWTCTYQGDAGLRVINAKAITAVVAMVPLPGAENLRFVVEKPGLDIAHMGGNDEIITNE</sequence>
<protein>
    <submittedName>
        <fullName evidence="2">Uncharacterized protein</fullName>
    </submittedName>
</protein>
<dbReference type="AlphaFoldDB" id="A0A0C3EMF1"/>
<keyword evidence="3" id="KW-1185">Reference proteome</keyword>
<dbReference type="InParanoid" id="A0A0C3EMF1"/>
<dbReference type="PANTHER" id="PTHR46579:SF1">
    <property type="entry name" value="F5_8 TYPE C DOMAIN-CONTAINING PROTEIN"/>
    <property type="match status" value="1"/>
</dbReference>
<dbReference type="EMBL" id="KN833074">
    <property type="protein sequence ID" value="KIM73760.1"/>
    <property type="molecule type" value="Genomic_DNA"/>
</dbReference>
<proteinExistence type="predicted"/>
<dbReference type="HOGENOM" id="CLU_047287_0_0_1"/>
<evidence type="ECO:0000313" key="2">
    <source>
        <dbReference type="EMBL" id="KIM73760.1"/>
    </source>
</evidence>
<feature type="chain" id="PRO_5002177106" evidence="1">
    <location>
        <begin position="23"/>
        <end position="417"/>
    </location>
</feature>
<reference evidence="3" key="2">
    <citation type="submission" date="2015-01" db="EMBL/GenBank/DDBJ databases">
        <title>Evolutionary Origins and Diversification of the Mycorrhizal Mutualists.</title>
        <authorList>
            <consortium name="DOE Joint Genome Institute"/>
            <consortium name="Mycorrhizal Genomics Consortium"/>
            <person name="Kohler A."/>
            <person name="Kuo A."/>
            <person name="Nagy L.G."/>
            <person name="Floudas D."/>
            <person name="Copeland A."/>
            <person name="Barry K.W."/>
            <person name="Cichocki N."/>
            <person name="Veneault-Fourrey C."/>
            <person name="LaButti K."/>
            <person name="Lindquist E.A."/>
            <person name="Lipzen A."/>
            <person name="Lundell T."/>
            <person name="Morin E."/>
            <person name="Murat C."/>
            <person name="Riley R."/>
            <person name="Ohm R."/>
            <person name="Sun H."/>
            <person name="Tunlid A."/>
            <person name="Henrissat B."/>
            <person name="Grigoriev I.V."/>
            <person name="Hibbett D.S."/>
            <person name="Martin F."/>
        </authorList>
    </citation>
    <scope>NUCLEOTIDE SEQUENCE [LARGE SCALE GENOMIC DNA]</scope>
    <source>
        <strain evidence="3">F 1598</strain>
    </source>
</reference>
<evidence type="ECO:0000313" key="3">
    <source>
        <dbReference type="Proteomes" id="UP000054166"/>
    </source>
</evidence>
<keyword evidence="1" id="KW-0732">Signal</keyword>
<dbReference type="PANTHER" id="PTHR46579">
    <property type="entry name" value="F5/8 TYPE C DOMAIN-CONTAINING PROTEIN-RELATED"/>
    <property type="match status" value="1"/>
</dbReference>
<feature type="signal peptide" evidence="1">
    <location>
        <begin position="1"/>
        <end position="22"/>
    </location>
</feature>
<dbReference type="STRING" id="765440.A0A0C3EMF1"/>
<name>A0A0C3EMF1_PILCF</name>
<gene>
    <name evidence="2" type="ORF">PILCRDRAFT_80789</name>
</gene>
<reference evidence="2 3" key="1">
    <citation type="submission" date="2014-04" db="EMBL/GenBank/DDBJ databases">
        <authorList>
            <consortium name="DOE Joint Genome Institute"/>
            <person name="Kuo A."/>
            <person name="Tarkka M."/>
            <person name="Buscot F."/>
            <person name="Kohler A."/>
            <person name="Nagy L.G."/>
            <person name="Floudas D."/>
            <person name="Copeland A."/>
            <person name="Barry K.W."/>
            <person name="Cichocki N."/>
            <person name="Veneault-Fourrey C."/>
            <person name="LaButti K."/>
            <person name="Lindquist E.A."/>
            <person name="Lipzen A."/>
            <person name="Lundell T."/>
            <person name="Morin E."/>
            <person name="Murat C."/>
            <person name="Sun H."/>
            <person name="Tunlid A."/>
            <person name="Henrissat B."/>
            <person name="Grigoriev I.V."/>
            <person name="Hibbett D.S."/>
            <person name="Martin F."/>
            <person name="Nordberg H.P."/>
            <person name="Cantor M.N."/>
            <person name="Hua S.X."/>
        </authorList>
    </citation>
    <scope>NUCLEOTIDE SEQUENCE [LARGE SCALE GENOMIC DNA]</scope>
    <source>
        <strain evidence="2 3">F 1598</strain>
    </source>
</reference>